<evidence type="ECO:0000256" key="1">
    <source>
        <dbReference type="ARBA" id="ARBA00004613"/>
    </source>
</evidence>
<dbReference type="Gene3D" id="1.10.640.10">
    <property type="entry name" value="Haem peroxidase domain superfamily, animal type"/>
    <property type="match status" value="1"/>
</dbReference>
<dbReference type="InterPro" id="IPR010255">
    <property type="entry name" value="Haem_peroxidase_sf"/>
</dbReference>
<evidence type="ECO:0008006" key="7">
    <source>
        <dbReference type="Google" id="ProtNLM"/>
    </source>
</evidence>
<gene>
    <name evidence="5" type="ORF">NIES30_11890</name>
</gene>
<dbReference type="InterPro" id="IPR037120">
    <property type="entry name" value="Haem_peroxidase_sf_animal"/>
</dbReference>
<dbReference type="GO" id="GO:0020037">
    <property type="term" value="F:heme binding"/>
    <property type="evidence" value="ECO:0007669"/>
    <property type="project" value="InterPro"/>
</dbReference>
<dbReference type="GO" id="GO:0006979">
    <property type="term" value="P:response to oxidative stress"/>
    <property type="evidence" value="ECO:0007669"/>
    <property type="project" value="InterPro"/>
</dbReference>
<evidence type="ECO:0000313" key="5">
    <source>
        <dbReference type="EMBL" id="OKH47685.1"/>
    </source>
</evidence>
<sequence>MYLRDTAPPRFRVPARGRFGRMFRCTRPFAQDTPAIRQALMELGKAEGIMDPGPANNPDNPAIPAGFTFLGQFIDHDLTFDPTSSLERQSDPEAIENFRTPSFELDSVYGAGPTASPFLYDSRPENRGKLLIDAARPHDLPRNSQGIALLGDPRNDENLIVSQLHLAFVKFHNAMIDKLKADGVNPSQLFDEAQKLVRWHYQWIVLHEFLPLLVGQNVVDTVLQRGRRFYSTRWRREPYIPVEFSVAAYRFGHSQVRGGYVINSGFRAAIFAAPGSGGNDLSSGKPLPPERVMDWRNFFKVNETATPQLSQRIDATISRPLFQLPFIPPNMASNPASLAQRNLLRHLTFGLPSGQTVAGKMGIAPLSAADLADVAAISTELAHNTPLWFYVLREADKRADGRSLGPVGGRIVAEVFIGLLQSDELSYLCQEPDWKPRLGTGGDFKMADLLKFAKVAEPPVLPTLPAPAPVQPAETPQPAEASAS</sequence>
<dbReference type="SUPFAM" id="SSF48113">
    <property type="entry name" value="Heme-dependent peroxidases"/>
    <property type="match status" value="1"/>
</dbReference>
<dbReference type="CDD" id="cd09819">
    <property type="entry name" value="An_peroxidase_bacterial_1"/>
    <property type="match status" value="1"/>
</dbReference>
<dbReference type="GO" id="GO:0005576">
    <property type="term" value="C:extracellular region"/>
    <property type="evidence" value="ECO:0007669"/>
    <property type="project" value="UniProtKB-SubCell"/>
</dbReference>
<dbReference type="EMBL" id="MRCG01000008">
    <property type="protein sequence ID" value="OKH47685.1"/>
    <property type="molecule type" value="Genomic_DNA"/>
</dbReference>
<dbReference type="Pfam" id="PF03098">
    <property type="entry name" value="An_peroxidase"/>
    <property type="match status" value="1"/>
</dbReference>
<protein>
    <recommendedName>
        <fullName evidence="7">Peroxidase</fullName>
    </recommendedName>
</protein>
<dbReference type="PANTHER" id="PTHR11475">
    <property type="entry name" value="OXIDASE/PEROXIDASE"/>
    <property type="match status" value="1"/>
</dbReference>
<keyword evidence="6" id="KW-1185">Reference proteome</keyword>
<comment type="caution">
    <text evidence="5">The sequence shown here is derived from an EMBL/GenBank/DDBJ whole genome shotgun (WGS) entry which is preliminary data.</text>
</comment>
<name>A0A1U7J4R9_9CYAN</name>
<dbReference type="InterPro" id="IPR019791">
    <property type="entry name" value="Haem_peroxidase_animal"/>
</dbReference>
<evidence type="ECO:0000256" key="2">
    <source>
        <dbReference type="ARBA" id="ARBA00022525"/>
    </source>
</evidence>
<keyword evidence="3" id="KW-0325">Glycoprotein</keyword>
<dbReference type="Proteomes" id="UP000185557">
    <property type="component" value="Unassembled WGS sequence"/>
</dbReference>
<reference evidence="5 6" key="1">
    <citation type="submission" date="2016-11" db="EMBL/GenBank/DDBJ databases">
        <title>Draft Genome Sequences of Nine Cyanobacterial Strains from Diverse Habitats.</title>
        <authorList>
            <person name="Zhu T."/>
            <person name="Hou S."/>
            <person name="Lu X."/>
            <person name="Hess W.R."/>
        </authorList>
    </citation>
    <scope>NUCLEOTIDE SEQUENCE [LARGE SCALE GENOMIC DNA]</scope>
    <source>
        <strain evidence="5 6">NIES-30</strain>
    </source>
</reference>
<evidence type="ECO:0000256" key="4">
    <source>
        <dbReference type="SAM" id="MobiDB-lite"/>
    </source>
</evidence>
<evidence type="ECO:0000256" key="3">
    <source>
        <dbReference type="ARBA" id="ARBA00023180"/>
    </source>
</evidence>
<keyword evidence="2" id="KW-0964">Secreted</keyword>
<dbReference type="PRINTS" id="PR00457">
    <property type="entry name" value="ANPEROXIDASE"/>
</dbReference>
<feature type="region of interest" description="Disordered" evidence="4">
    <location>
        <begin position="463"/>
        <end position="484"/>
    </location>
</feature>
<dbReference type="STRING" id="549789.NIES30_11890"/>
<comment type="subcellular location">
    <subcellularLocation>
        <location evidence="1">Secreted</location>
    </subcellularLocation>
</comment>
<proteinExistence type="predicted"/>
<organism evidence="5 6">
    <name type="scientific">Phormidium tenue NIES-30</name>
    <dbReference type="NCBI Taxonomy" id="549789"/>
    <lineage>
        <taxon>Bacteria</taxon>
        <taxon>Bacillati</taxon>
        <taxon>Cyanobacteriota</taxon>
        <taxon>Cyanophyceae</taxon>
        <taxon>Oscillatoriophycideae</taxon>
        <taxon>Oscillatoriales</taxon>
        <taxon>Oscillatoriaceae</taxon>
        <taxon>Phormidium</taxon>
    </lineage>
</organism>
<dbReference type="PANTHER" id="PTHR11475:SF4">
    <property type="entry name" value="CHORION PEROXIDASE"/>
    <property type="match status" value="1"/>
</dbReference>
<accession>A0A1U7J4R9</accession>
<dbReference type="GO" id="GO:0004601">
    <property type="term" value="F:peroxidase activity"/>
    <property type="evidence" value="ECO:0007669"/>
    <property type="project" value="InterPro"/>
</dbReference>
<dbReference type="AlphaFoldDB" id="A0A1U7J4R9"/>
<evidence type="ECO:0000313" key="6">
    <source>
        <dbReference type="Proteomes" id="UP000185557"/>
    </source>
</evidence>
<dbReference type="PROSITE" id="PS50292">
    <property type="entry name" value="PEROXIDASE_3"/>
    <property type="match status" value="1"/>
</dbReference>